<protein>
    <submittedName>
        <fullName evidence="2">Uncharacterized protein</fullName>
    </submittedName>
</protein>
<evidence type="ECO:0000313" key="2">
    <source>
        <dbReference type="EMBL" id="CAD9236955.1"/>
    </source>
</evidence>
<feature type="region of interest" description="Disordered" evidence="1">
    <location>
        <begin position="62"/>
        <end position="131"/>
    </location>
</feature>
<dbReference type="AlphaFoldDB" id="A0A7S1THZ3"/>
<accession>A0A7S1THZ3</accession>
<feature type="compositionally biased region" description="Polar residues" evidence="1">
    <location>
        <begin position="81"/>
        <end position="116"/>
    </location>
</feature>
<gene>
    <name evidence="2" type="ORF">CCAE0312_LOCUS9052</name>
</gene>
<dbReference type="EMBL" id="HBGH01016385">
    <property type="protein sequence ID" value="CAD9236955.1"/>
    <property type="molecule type" value="Transcribed_RNA"/>
</dbReference>
<proteinExistence type="predicted"/>
<feature type="region of interest" description="Disordered" evidence="1">
    <location>
        <begin position="1"/>
        <end position="34"/>
    </location>
</feature>
<name>A0A7S1THZ3_9RHOD</name>
<feature type="compositionally biased region" description="Basic and acidic residues" evidence="1">
    <location>
        <begin position="67"/>
        <end position="80"/>
    </location>
</feature>
<reference evidence="2" key="1">
    <citation type="submission" date="2021-01" db="EMBL/GenBank/DDBJ databases">
        <authorList>
            <person name="Corre E."/>
            <person name="Pelletier E."/>
            <person name="Niang G."/>
            <person name="Scheremetjew M."/>
            <person name="Finn R."/>
            <person name="Kale V."/>
            <person name="Holt S."/>
            <person name="Cochrane G."/>
            <person name="Meng A."/>
            <person name="Brown T."/>
            <person name="Cohen L."/>
        </authorList>
    </citation>
    <scope>NUCLEOTIDE SEQUENCE</scope>
    <source>
        <strain evidence="2">SAG 36.94</strain>
    </source>
</reference>
<sequence length="291" mass="32328">MADESLQQEAARVIQRLSKPPPPSEEYDLPGSPQVSETRNILYMNQIAEYLKDIGQVFDRATPQQRSSHDRGQRLSRLHENSSSSKENFNTLLHNRTLDSLNSQRTSETRTPQRRSAWSPETIIPRDSNDNSDEIVVSIGAVTSREGNNPRATLPGFQRRTFYQGVEVNIWRSPLAGWVPDFVPISAMADPLYSPGSLPSPSGSGSFGYNSYCCERGRGAFFASAANLSHAPSIGFHEDIMDGTRTNRTDFDGIDQEEGVFFSTELLGQSDSSVIFDIDEQGRLVLPPRGE</sequence>
<evidence type="ECO:0000256" key="1">
    <source>
        <dbReference type="SAM" id="MobiDB-lite"/>
    </source>
</evidence>
<organism evidence="2">
    <name type="scientific">Compsopogon caeruleus</name>
    <dbReference type="NCBI Taxonomy" id="31354"/>
    <lineage>
        <taxon>Eukaryota</taxon>
        <taxon>Rhodophyta</taxon>
        <taxon>Compsopogonophyceae</taxon>
        <taxon>Compsopogonales</taxon>
        <taxon>Compsopogonaceae</taxon>
        <taxon>Compsopogon</taxon>
    </lineage>
</organism>